<sequence length="212" mass="22871">MTAYASGDIVTTHTHMRRVHPRTAPLRSAGALLLTGSFFLAACGSAEKSPEAKPPATSTPSATSTPAKPLEDPVETAKKEATVTYLAHWKEVEKRYADKTGKAGNLKRYAASAALAQVETGAADMRKKDAVVLGTVTVNNPTATSADIDRKVPNVILSSCLDISQWTVTDVDTQKPVAMPKNRLVRYVIKATLEKWPEGWRVIRDEPQGKAC</sequence>
<dbReference type="EMBL" id="BJMN01000018">
    <property type="protein sequence ID" value="GEB57397.1"/>
    <property type="molecule type" value="Genomic_DNA"/>
</dbReference>
<evidence type="ECO:0008006" key="4">
    <source>
        <dbReference type="Google" id="ProtNLM"/>
    </source>
</evidence>
<name>A0A4Y3RL05_9ACTN</name>
<dbReference type="AlphaFoldDB" id="A0A4Y3RL05"/>
<feature type="region of interest" description="Disordered" evidence="1">
    <location>
        <begin position="49"/>
        <end position="76"/>
    </location>
</feature>
<feature type="compositionally biased region" description="Low complexity" evidence="1">
    <location>
        <begin position="54"/>
        <end position="68"/>
    </location>
</feature>
<accession>A0A4Y3RL05</accession>
<reference evidence="2 3" key="1">
    <citation type="submission" date="2019-06" db="EMBL/GenBank/DDBJ databases">
        <title>Whole genome shotgun sequence of Streptomyces gardneri NBRC 12865.</title>
        <authorList>
            <person name="Hosoyama A."/>
            <person name="Uohara A."/>
            <person name="Ohji S."/>
            <person name="Ichikawa N."/>
        </authorList>
    </citation>
    <scope>NUCLEOTIDE SEQUENCE [LARGE SCALE GENOMIC DNA]</scope>
    <source>
        <strain evidence="2 3">NBRC 12865</strain>
    </source>
</reference>
<gene>
    <name evidence="2" type="ORF">SGA01_30020</name>
</gene>
<dbReference type="RefSeq" id="WP_229918356.1">
    <property type="nucleotide sequence ID" value="NZ_BJMN01000018.1"/>
</dbReference>
<comment type="caution">
    <text evidence="2">The sequence shown here is derived from an EMBL/GenBank/DDBJ whole genome shotgun (WGS) entry which is preliminary data.</text>
</comment>
<dbReference type="Proteomes" id="UP000315226">
    <property type="component" value="Unassembled WGS sequence"/>
</dbReference>
<keyword evidence="3" id="KW-1185">Reference proteome</keyword>
<organism evidence="2 3">
    <name type="scientific">Streptomyces gardneri</name>
    <dbReference type="NCBI Taxonomy" id="66892"/>
    <lineage>
        <taxon>Bacteria</taxon>
        <taxon>Bacillati</taxon>
        <taxon>Actinomycetota</taxon>
        <taxon>Actinomycetes</taxon>
        <taxon>Kitasatosporales</taxon>
        <taxon>Streptomycetaceae</taxon>
        <taxon>Streptomyces</taxon>
    </lineage>
</organism>
<proteinExistence type="predicted"/>
<protein>
    <recommendedName>
        <fullName evidence="4">Secreted protein/lipoprotein</fullName>
    </recommendedName>
</protein>
<evidence type="ECO:0000313" key="3">
    <source>
        <dbReference type="Proteomes" id="UP000315226"/>
    </source>
</evidence>
<evidence type="ECO:0000313" key="2">
    <source>
        <dbReference type="EMBL" id="GEB57397.1"/>
    </source>
</evidence>
<evidence type="ECO:0000256" key="1">
    <source>
        <dbReference type="SAM" id="MobiDB-lite"/>
    </source>
</evidence>